<dbReference type="GO" id="GO:0005634">
    <property type="term" value="C:nucleus"/>
    <property type="evidence" value="ECO:0007669"/>
    <property type="project" value="InterPro"/>
</dbReference>
<organism evidence="2 3">
    <name type="scientific">Parasponia andersonii</name>
    <name type="common">Sponia andersonii</name>
    <dbReference type="NCBI Taxonomy" id="3476"/>
    <lineage>
        <taxon>Eukaryota</taxon>
        <taxon>Viridiplantae</taxon>
        <taxon>Streptophyta</taxon>
        <taxon>Embryophyta</taxon>
        <taxon>Tracheophyta</taxon>
        <taxon>Spermatophyta</taxon>
        <taxon>Magnoliopsida</taxon>
        <taxon>eudicotyledons</taxon>
        <taxon>Gunneridae</taxon>
        <taxon>Pentapetalae</taxon>
        <taxon>rosids</taxon>
        <taxon>fabids</taxon>
        <taxon>Rosales</taxon>
        <taxon>Cannabaceae</taxon>
        <taxon>Parasponia</taxon>
    </lineage>
</organism>
<feature type="region of interest" description="Disordered" evidence="1">
    <location>
        <begin position="62"/>
        <end position="101"/>
    </location>
</feature>
<dbReference type="PANTHER" id="PTHR35119:SF1">
    <property type="entry name" value="PROTEIN POLYCHOME"/>
    <property type="match status" value="1"/>
</dbReference>
<reference evidence="3" key="1">
    <citation type="submission" date="2016-06" db="EMBL/GenBank/DDBJ databases">
        <title>Parallel loss of symbiosis genes in relatives of nitrogen-fixing non-legume Parasponia.</title>
        <authorList>
            <person name="Van Velzen R."/>
            <person name="Holmer R."/>
            <person name="Bu F."/>
            <person name="Rutten L."/>
            <person name="Van Zeijl A."/>
            <person name="Liu W."/>
            <person name="Santuari L."/>
            <person name="Cao Q."/>
            <person name="Sharma T."/>
            <person name="Shen D."/>
            <person name="Roswanjaya Y."/>
            <person name="Wardhani T."/>
            <person name="Kalhor M.S."/>
            <person name="Jansen J."/>
            <person name="Van den Hoogen J."/>
            <person name="Gungor B."/>
            <person name="Hartog M."/>
            <person name="Hontelez J."/>
            <person name="Verver J."/>
            <person name="Yang W.-C."/>
            <person name="Schijlen E."/>
            <person name="Repin R."/>
            <person name="Schilthuizen M."/>
            <person name="Schranz E."/>
            <person name="Heidstra R."/>
            <person name="Miyata K."/>
            <person name="Fedorova E."/>
            <person name="Kohlen W."/>
            <person name="Bisseling T."/>
            <person name="Smit S."/>
            <person name="Geurts R."/>
        </authorList>
    </citation>
    <scope>NUCLEOTIDE SEQUENCE [LARGE SCALE GENOMIC DNA]</scope>
    <source>
        <strain evidence="3">cv. WU1-14</strain>
    </source>
</reference>
<dbReference type="Proteomes" id="UP000237105">
    <property type="component" value="Unassembled WGS sequence"/>
</dbReference>
<feature type="compositionally biased region" description="Gly residues" evidence="1">
    <location>
        <begin position="64"/>
        <end position="74"/>
    </location>
</feature>
<dbReference type="STRING" id="3476.A0A2P5CAS1"/>
<proteinExistence type="predicted"/>
<dbReference type="OrthoDB" id="1916775at2759"/>
<evidence type="ECO:0000313" key="2">
    <source>
        <dbReference type="EMBL" id="PON58132.1"/>
    </source>
</evidence>
<keyword evidence="3" id="KW-1185">Reference proteome</keyword>
<protein>
    <submittedName>
        <fullName evidence="2">Protein POLYCHOME</fullName>
    </submittedName>
</protein>
<comment type="caution">
    <text evidence="2">The sequence shown here is derived from an EMBL/GenBank/DDBJ whole genome shotgun (WGS) entry which is preliminary data.</text>
</comment>
<dbReference type="InterPro" id="IPR034590">
    <property type="entry name" value="POLYCHOME/GIG1"/>
</dbReference>
<dbReference type="EMBL" id="JXTB01000152">
    <property type="protein sequence ID" value="PON58132.1"/>
    <property type="molecule type" value="Genomic_DNA"/>
</dbReference>
<dbReference type="AlphaFoldDB" id="A0A2P5CAS1"/>
<gene>
    <name evidence="2" type="ORF">PanWU01x14_169020</name>
</gene>
<dbReference type="GO" id="GO:0051783">
    <property type="term" value="P:regulation of nuclear division"/>
    <property type="evidence" value="ECO:0007669"/>
    <property type="project" value="InterPro"/>
</dbReference>
<evidence type="ECO:0000313" key="3">
    <source>
        <dbReference type="Proteomes" id="UP000237105"/>
    </source>
</evidence>
<feature type="compositionally biased region" description="Polar residues" evidence="1">
    <location>
        <begin position="79"/>
        <end position="90"/>
    </location>
</feature>
<evidence type="ECO:0000256" key="1">
    <source>
        <dbReference type="SAM" id="MobiDB-lite"/>
    </source>
</evidence>
<dbReference type="PANTHER" id="PTHR35119">
    <property type="entry name" value="PROTEIN POLYCHOME"/>
    <property type="match status" value="1"/>
</dbReference>
<feature type="region of interest" description="Disordered" evidence="1">
    <location>
        <begin position="234"/>
        <end position="253"/>
    </location>
</feature>
<sequence length="253" mass="27583">MPEARDRLSRPVDVDAIFSRRRSNGGVLVDEPESGLNLFGSPVGPQTATTTGARTQTRFRATRVGGGGGLGRGGFETPRTGNWNRENTPIGTARRGRGRGRSSLLPSWYPRTPLRDITVIVRAIERRRAALREIDGLEVGSPTPQELGVLAPSPSVSVAPLEHNLSTTTPLSSVRCKPCPLSVRSVGKVPKILHGIANQTTAESDCLTPQKKLLNSIDTVEKVVMEELHKLKRTPTAKKAEREKRVRTLMSMR</sequence>
<accession>A0A2P5CAS1</accession>
<name>A0A2P5CAS1_PARAD</name>